<sequence length="143" mass="16329">MQTETPKQLLKDPEQTPSADLFKAIMSAQLYQTFEEQQAILAELGLATEWRFYKDGKAWLCKVTRKKKTIVWISLWEGIIKSGFYFTEKTSPGLLELAIDENIKSTFLAQKPIGRLLPVILDIQEADQLADFKKIAAYKSSLK</sequence>
<dbReference type="AlphaFoldDB" id="A0A1I2JFG5"/>
<proteinExistence type="predicted"/>
<name>A0A1I2JFG5_9BACT</name>
<dbReference type="Proteomes" id="UP000198964">
    <property type="component" value="Unassembled WGS sequence"/>
</dbReference>
<keyword evidence="2" id="KW-1185">Reference proteome</keyword>
<reference evidence="1 2" key="1">
    <citation type="submission" date="2016-10" db="EMBL/GenBank/DDBJ databases">
        <authorList>
            <person name="de Groot N.N."/>
        </authorList>
    </citation>
    <scope>NUCLEOTIDE SEQUENCE [LARGE SCALE GENOMIC DNA]</scope>
    <source>
        <strain evidence="1 2">CGMCC 1.9156</strain>
    </source>
</reference>
<evidence type="ECO:0000313" key="2">
    <source>
        <dbReference type="Proteomes" id="UP000198964"/>
    </source>
</evidence>
<dbReference type="Pfam" id="PF12663">
    <property type="entry name" value="DUF3788"/>
    <property type="match status" value="1"/>
</dbReference>
<gene>
    <name evidence="1" type="ORF">SAMN05216283_108151</name>
</gene>
<dbReference type="InterPro" id="IPR024265">
    <property type="entry name" value="DUF3788"/>
</dbReference>
<accession>A0A1I2JFG5</accession>
<dbReference type="RefSeq" id="WP_093920659.1">
    <property type="nucleotide sequence ID" value="NZ_FONW01000008.1"/>
</dbReference>
<organism evidence="1 2">
    <name type="scientific">Sunxiuqinia elliptica</name>
    <dbReference type="NCBI Taxonomy" id="655355"/>
    <lineage>
        <taxon>Bacteria</taxon>
        <taxon>Pseudomonadati</taxon>
        <taxon>Bacteroidota</taxon>
        <taxon>Bacteroidia</taxon>
        <taxon>Marinilabiliales</taxon>
        <taxon>Prolixibacteraceae</taxon>
        <taxon>Sunxiuqinia</taxon>
    </lineage>
</organism>
<dbReference type="STRING" id="655355.SAMN05216283_108151"/>
<dbReference type="EMBL" id="FONW01000008">
    <property type="protein sequence ID" value="SFF52730.1"/>
    <property type="molecule type" value="Genomic_DNA"/>
</dbReference>
<evidence type="ECO:0008006" key="3">
    <source>
        <dbReference type="Google" id="ProtNLM"/>
    </source>
</evidence>
<protein>
    <recommendedName>
        <fullName evidence="3">DUF3788 family protein</fullName>
    </recommendedName>
</protein>
<evidence type="ECO:0000313" key="1">
    <source>
        <dbReference type="EMBL" id="SFF52730.1"/>
    </source>
</evidence>